<dbReference type="AlphaFoldDB" id="A0AAD5DS49"/>
<evidence type="ECO:0000256" key="1">
    <source>
        <dbReference type="ARBA" id="ARBA00023015"/>
    </source>
</evidence>
<keyword evidence="8" id="KW-1185">Reference proteome</keyword>
<dbReference type="GO" id="GO:0019185">
    <property type="term" value="C:snRNA-activating protein complex"/>
    <property type="evidence" value="ECO:0007669"/>
    <property type="project" value="TreeGrafter"/>
</dbReference>
<dbReference type="GO" id="GO:0042796">
    <property type="term" value="P:snRNA transcription by RNA polymerase III"/>
    <property type="evidence" value="ECO:0007669"/>
    <property type="project" value="TreeGrafter"/>
</dbReference>
<dbReference type="Gene3D" id="1.10.10.60">
    <property type="entry name" value="Homeodomain-like"/>
    <property type="match status" value="1"/>
</dbReference>
<dbReference type="SMART" id="SM00717">
    <property type="entry name" value="SANT"/>
    <property type="match status" value="2"/>
</dbReference>
<sequence>MADSSSDSELDLLDDLQGLQAELAALRAELGDDYVTYQAGDEESDAEEGGPSGLPGAALASLPATATEPTQPSSERQAEEATEARGKGRRAVARPAAAEQSEEEEEEEEEDDEEEEDEEEEEEEEEAGEAEEEEEEEDEQLAAEQQAAAARAEEEEEHEQAAQMIAAALGPSQRRSSRTALYSQQTAQPPAAAKQQEQQAGKPPAKQQRQRKSGQAAAPAAGGRRGRGKKGTAAEQAPAAKSSATAAAAAAKRAPPPPVSKLQAVREALEANRGLQARLHRLLASTNRAIDCNANILLRVRALAAKKSAPPAVATVPLTSEAAQLQAPVGGSWFWGGGPVAGGAGAGELPPNPDAQELRPLYQRLPFSFRNSRWSDEEQQKLRDGVVQLVQEYEANKQRLAALTLQSPVVAQLAAGFRDEEWAVLVQRQRLQRSTTECRLQWANAMAPTLSQRPWTPEEDAVLRQLAEKYQQRQWEAVSRELAAASAAAATAVGAVASAGGGHVRPPLACLQRYQQLLAVAGREPPKFESTDEGIARLAPLVAKHGSTWKRIAEEYNAAYGGGWDPDQLMHIWRRHAQRGPQARKGKWTEEEDETLRRDAQFEVPEDTYQATFETEAEGWTNVFIPWHEFVLVKRARSVPGAPPLDPAHIRQFGLVLSRFEFNGFANPAYRPGPFELRIEGGIRAYRNPRPQLIMVSSAGVERNAKIGLDEEARKKDIPIVQLNPGAVLHLKYTGENAAPAVLTHN</sequence>
<keyword evidence="3" id="KW-0804">Transcription</keyword>
<dbReference type="GO" id="GO:0001006">
    <property type="term" value="F:RNA polymerase III type 3 promoter sequence-specific DNA binding"/>
    <property type="evidence" value="ECO:0007669"/>
    <property type="project" value="TreeGrafter"/>
</dbReference>
<feature type="compositionally biased region" description="Low complexity" evidence="5">
    <location>
        <begin position="54"/>
        <end position="70"/>
    </location>
</feature>
<dbReference type="SUPFAM" id="SSF46689">
    <property type="entry name" value="Homeodomain-like"/>
    <property type="match status" value="1"/>
</dbReference>
<keyword evidence="1" id="KW-0805">Transcription regulation</keyword>
<protein>
    <recommendedName>
        <fullName evidence="6">Myb-like domain-containing protein</fullName>
    </recommendedName>
</protein>
<feature type="non-terminal residue" evidence="7">
    <location>
        <position position="1"/>
    </location>
</feature>
<proteinExistence type="predicted"/>
<dbReference type="Pfam" id="PF13921">
    <property type="entry name" value="Myb_DNA-bind_6"/>
    <property type="match status" value="2"/>
</dbReference>
<feature type="domain" description="Myb-like" evidence="6">
    <location>
        <begin position="370"/>
        <end position="446"/>
    </location>
</feature>
<reference evidence="7" key="1">
    <citation type="submission" date="2020-11" db="EMBL/GenBank/DDBJ databases">
        <title>Chlorella ohadii genome sequencing and assembly.</title>
        <authorList>
            <person name="Murik O."/>
            <person name="Treves H."/>
            <person name="Kedem I."/>
            <person name="Shotland Y."/>
            <person name="Kaplan A."/>
        </authorList>
    </citation>
    <scope>NUCLEOTIDE SEQUENCE</scope>
    <source>
        <strain evidence="7">1</strain>
    </source>
</reference>
<evidence type="ECO:0000313" key="8">
    <source>
        <dbReference type="Proteomes" id="UP001205105"/>
    </source>
</evidence>
<dbReference type="InterPro" id="IPR001005">
    <property type="entry name" value="SANT/Myb"/>
</dbReference>
<feature type="domain" description="Myb-like" evidence="6">
    <location>
        <begin position="447"/>
        <end position="518"/>
    </location>
</feature>
<keyword evidence="4" id="KW-0539">Nucleus</keyword>
<dbReference type="EMBL" id="JADXDR010000064">
    <property type="protein sequence ID" value="KAI7841291.1"/>
    <property type="molecule type" value="Genomic_DNA"/>
</dbReference>
<dbReference type="GO" id="GO:0000978">
    <property type="term" value="F:RNA polymerase II cis-regulatory region sequence-specific DNA binding"/>
    <property type="evidence" value="ECO:0007669"/>
    <property type="project" value="TreeGrafter"/>
</dbReference>
<dbReference type="PROSITE" id="PS50090">
    <property type="entry name" value="MYB_LIKE"/>
    <property type="match status" value="2"/>
</dbReference>
<dbReference type="CDD" id="cd00167">
    <property type="entry name" value="SANT"/>
    <property type="match status" value="1"/>
</dbReference>
<evidence type="ECO:0000256" key="2">
    <source>
        <dbReference type="ARBA" id="ARBA00023125"/>
    </source>
</evidence>
<keyword evidence="2" id="KW-0238">DNA-binding</keyword>
<feature type="compositionally biased region" description="Low complexity" evidence="5">
    <location>
        <begin position="184"/>
        <end position="222"/>
    </location>
</feature>
<evidence type="ECO:0000256" key="4">
    <source>
        <dbReference type="ARBA" id="ARBA00023242"/>
    </source>
</evidence>
<name>A0AAD5DS49_9CHLO</name>
<feature type="compositionally biased region" description="Acidic residues" evidence="5">
    <location>
        <begin position="100"/>
        <end position="141"/>
    </location>
</feature>
<evidence type="ECO:0000313" key="7">
    <source>
        <dbReference type="EMBL" id="KAI7841291.1"/>
    </source>
</evidence>
<dbReference type="PANTHER" id="PTHR46621:SF1">
    <property type="entry name" value="SNRNA-ACTIVATING PROTEIN COMPLEX SUBUNIT 4"/>
    <property type="match status" value="1"/>
</dbReference>
<dbReference type="Proteomes" id="UP001205105">
    <property type="component" value="Unassembled WGS sequence"/>
</dbReference>
<dbReference type="InterPro" id="IPR009057">
    <property type="entry name" value="Homeodomain-like_sf"/>
</dbReference>
<dbReference type="GO" id="GO:0042795">
    <property type="term" value="P:snRNA transcription by RNA polymerase II"/>
    <property type="evidence" value="ECO:0007669"/>
    <property type="project" value="TreeGrafter"/>
</dbReference>
<comment type="caution">
    <text evidence="7">The sequence shown here is derived from an EMBL/GenBank/DDBJ whole genome shotgun (WGS) entry which is preliminary data.</text>
</comment>
<dbReference type="InterPro" id="IPR051575">
    <property type="entry name" value="Myb-like_DNA-bd"/>
</dbReference>
<gene>
    <name evidence="7" type="ORF">COHA_004910</name>
</gene>
<feature type="compositionally biased region" description="Low complexity" evidence="5">
    <location>
        <begin position="231"/>
        <end position="253"/>
    </location>
</feature>
<evidence type="ECO:0000256" key="5">
    <source>
        <dbReference type="SAM" id="MobiDB-lite"/>
    </source>
</evidence>
<feature type="region of interest" description="Disordered" evidence="5">
    <location>
        <begin position="36"/>
        <end position="260"/>
    </location>
</feature>
<dbReference type="InterPro" id="IPR013857">
    <property type="entry name" value="NADH-UbQ_OxRdtase-assoc_prot30"/>
</dbReference>
<dbReference type="PANTHER" id="PTHR46621">
    <property type="entry name" value="SNRNA-ACTIVATING PROTEIN COMPLEX SUBUNIT 4"/>
    <property type="match status" value="1"/>
</dbReference>
<organism evidence="7 8">
    <name type="scientific">Chlorella ohadii</name>
    <dbReference type="NCBI Taxonomy" id="2649997"/>
    <lineage>
        <taxon>Eukaryota</taxon>
        <taxon>Viridiplantae</taxon>
        <taxon>Chlorophyta</taxon>
        <taxon>core chlorophytes</taxon>
        <taxon>Trebouxiophyceae</taxon>
        <taxon>Chlorellales</taxon>
        <taxon>Chlorellaceae</taxon>
        <taxon>Chlorella clade</taxon>
        <taxon>Chlorella</taxon>
    </lineage>
</organism>
<dbReference type="Pfam" id="PF08547">
    <property type="entry name" value="CIA30"/>
    <property type="match status" value="1"/>
</dbReference>
<feature type="compositionally biased region" description="Basic and acidic residues" evidence="5">
    <location>
        <begin position="76"/>
        <end position="86"/>
    </location>
</feature>
<evidence type="ECO:0000256" key="3">
    <source>
        <dbReference type="ARBA" id="ARBA00023163"/>
    </source>
</evidence>
<accession>A0AAD5DS49</accession>
<evidence type="ECO:0000259" key="6">
    <source>
        <dbReference type="PROSITE" id="PS50090"/>
    </source>
</evidence>